<sequence>MINWKYIVTKLSEEYHSPGYGFWTEEHLRRSWKITFDFPPSRFHDPNDMHGNFATLFDFLATIANLDNVTDQEKIEKMVILLENIADKIDITTINKVLVKGGYEVPLPEPDDSLASTSVNSMHQQVIANCAKFFKQGHFFTCVNEACKAYNKAVQQKSGSDKDGNELMFAVLGNKGKLRFNAGSTETEKNEFEGFQFMSAGIMKMFRNPTSHETALSGKINKQECLEILGIISYMFRQLDKSTLIS</sequence>
<reference evidence="2 3" key="1">
    <citation type="submission" date="2018-09" db="EMBL/GenBank/DDBJ databases">
        <title>Genome sequencing of strain 6GH32-13.</title>
        <authorList>
            <person name="Weon H.-Y."/>
            <person name="Heo J."/>
            <person name="Kwon S.-W."/>
        </authorList>
    </citation>
    <scope>NUCLEOTIDE SEQUENCE [LARGE SCALE GENOMIC DNA]</scope>
    <source>
        <strain evidence="2 3">5GH32-13</strain>
    </source>
</reference>
<dbReference type="Proteomes" id="UP000263900">
    <property type="component" value="Chromosome"/>
</dbReference>
<dbReference type="OrthoDB" id="1863356at2"/>
<keyword evidence="3" id="KW-1185">Reference proteome</keyword>
<dbReference type="InterPro" id="IPR012654">
    <property type="entry name" value="CHP02391"/>
</dbReference>
<feature type="domain" description="Conserved hypothetical protein CHP02391" evidence="1">
    <location>
        <begin position="122"/>
        <end position="239"/>
    </location>
</feature>
<dbReference type="KEGG" id="pseg:D3H65_10130"/>
<name>A0A3B7MV60_9BACT</name>
<protein>
    <submittedName>
        <fullName evidence="2">TIGR02391 family protein</fullName>
    </submittedName>
</protein>
<evidence type="ECO:0000259" key="1">
    <source>
        <dbReference type="Pfam" id="PF09509"/>
    </source>
</evidence>
<dbReference type="NCBIfam" id="TIGR02391">
    <property type="entry name" value="hypoth_ymh"/>
    <property type="match status" value="1"/>
</dbReference>
<proteinExistence type="predicted"/>
<dbReference type="AlphaFoldDB" id="A0A3B7MV60"/>
<organism evidence="2 3">
    <name type="scientific">Paraflavitalea soli</name>
    <dbReference type="NCBI Taxonomy" id="2315862"/>
    <lineage>
        <taxon>Bacteria</taxon>
        <taxon>Pseudomonadati</taxon>
        <taxon>Bacteroidota</taxon>
        <taxon>Chitinophagia</taxon>
        <taxon>Chitinophagales</taxon>
        <taxon>Chitinophagaceae</taxon>
        <taxon>Paraflavitalea</taxon>
    </lineage>
</organism>
<dbReference type="Pfam" id="PF09509">
    <property type="entry name" value="Hypoth_Ymh"/>
    <property type="match status" value="1"/>
</dbReference>
<dbReference type="EMBL" id="CP032157">
    <property type="protein sequence ID" value="AXY74311.1"/>
    <property type="molecule type" value="Genomic_DNA"/>
</dbReference>
<dbReference type="RefSeq" id="WP_119050198.1">
    <property type="nucleotide sequence ID" value="NZ_CP032157.1"/>
</dbReference>
<evidence type="ECO:0000313" key="2">
    <source>
        <dbReference type="EMBL" id="AXY74311.1"/>
    </source>
</evidence>
<evidence type="ECO:0000313" key="3">
    <source>
        <dbReference type="Proteomes" id="UP000263900"/>
    </source>
</evidence>
<gene>
    <name evidence="2" type="ORF">D3H65_10130</name>
</gene>
<accession>A0A3B7MV60</accession>